<dbReference type="SUPFAM" id="SSF103575">
    <property type="entry name" value="Plexin repeat"/>
    <property type="match status" value="1"/>
</dbReference>
<dbReference type="SUPFAM" id="SSF101912">
    <property type="entry name" value="Sema domain"/>
    <property type="match status" value="1"/>
</dbReference>
<evidence type="ECO:0000256" key="4">
    <source>
        <dbReference type="SAM" id="Phobius"/>
    </source>
</evidence>
<feature type="compositionally biased region" description="Polar residues" evidence="3">
    <location>
        <begin position="829"/>
        <end position="840"/>
    </location>
</feature>
<dbReference type="EMBL" id="JAIQCJ010002230">
    <property type="protein sequence ID" value="KAJ8779218.1"/>
    <property type="molecule type" value="Genomic_DNA"/>
</dbReference>
<dbReference type="PANTHER" id="PTHR11036:SF65">
    <property type="entry name" value="SEMAPHORIN-6D"/>
    <property type="match status" value="1"/>
</dbReference>
<dbReference type="SMART" id="SM00630">
    <property type="entry name" value="Sema"/>
    <property type="match status" value="1"/>
</dbReference>
<dbReference type="AlphaFoldDB" id="A0AB34GIX2"/>
<evidence type="ECO:0000313" key="10">
    <source>
        <dbReference type="Proteomes" id="UP001159641"/>
    </source>
</evidence>
<proteinExistence type="predicted"/>
<name>A0AB34GIX2_ESCRO</name>
<keyword evidence="4" id="KW-1133">Transmembrane helix</keyword>
<dbReference type="Gene3D" id="3.30.1680.10">
    <property type="entry name" value="ligand-binding face of the semaphorins, domain 2"/>
    <property type="match status" value="1"/>
</dbReference>
<dbReference type="FunFam" id="3.30.1680.10:FF:000004">
    <property type="entry name" value="semaphorin-6D isoform X1"/>
    <property type="match status" value="1"/>
</dbReference>
<dbReference type="GO" id="GO:0007411">
    <property type="term" value="P:axon guidance"/>
    <property type="evidence" value="ECO:0007669"/>
    <property type="project" value="TreeGrafter"/>
</dbReference>
<dbReference type="InterPro" id="IPR001627">
    <property type="entry name" value="Semap_dom"/>
</dbReference>
<feature type="compositionally biased region" description="Polar residues" evidence="3">
    <location>
        <begin position="919"/>
        <end position="935"/>
    </location>
</feature>
<reference evidence="7 10" key="1">
    <citation type="submission" date="2022-11" db="EMBL/GenBank/DDBJ databases">
        <title>Whole genome sequence of Eschrichtius robustus ER-17-0199.</title>
        <authorList>
            <person name="Bruniche-Olsen A."/>
            <person name="Black A.N."/>
            <person name="Fields C.J."/>
            <person name="Walden K."/>
            <person name="Dewoody J.A."/>
        </authorList>
    </citation>
    <scope>NUCLEOTIDE SEQUENCE [LARGE SCALE GENOMIC DNA]</scope>
    <source>
        <strain evidence="7">ER-17-0199</strain>
        <tissue evidence="7">Blubber</tissue>
    </source>
</reference>
<evidence type="ECO:0000313" key="9">
    <source>
        <dbReference type="EMBL" id="KAJ8783577.1"/>
    </source>
</evidence>
<dbReference type="Gene3D" id="2.130.10.10">
    <property type="entry name" value="YVTN repeat-like/Quinoprotein amine dehydrogenase"/>
    <property type="match status" value="2"/>
</dbReference>
<evidence type="ECO:0000259" key="6">
    <source>
        <dbReference type="PROSITE" id="PS51004"/>
    </source>
</evidence>
<dbReference type="EMBL" id="JAIQCJ010002082">
    <property type="protein sequence ID" value="KAJ8783577.1"/>
    <property type="molecule type" value="Genomic_DNA"/>
</dbReference>
<dbReference type="PROSITE" id="PS51004">
    <property type="entry name" value="SEMA"/>
    <property type="match status" value="1"/>
</dbReference>
<evidence type="ECO:0000313" key="8">
    <source>
        <dbReference type="EMBL" id="KAJ8783364.1"/>
    </source>
</evidence>
<feature type="signal peptide" evidence="5">
    <location>
        <begin position="1"/>
        <end position="20"/>
    </location>
</feature>
<feature type="compositionally biased region" description="Polar residues" evidence="3">
    <location>
        <begin position="957"/>
        <end position="971"/>
    </location>
</feature>
<feature type="region of interest" description="Disordered" evidence="3">
    <location>
        <begin position="821"/>
        <end position="884"/>
    </location>
</feature>
<feature type="region of interest" description="Disordered" evidence="3">
    <location>
        <begin position="737"/>
        <end position="772"/>
    </location>
</feature>
<keyword evidence="1" id="KW-0325">Glycoprotein</keyword>
<comment type="caution">
    <text evidence="2">Lacks conserved residue(s) required for the propagation of feature annotation.</text>
</comment>
<dbReference type="Proteomes" id="UP001159641">
    <property type="component" value="Unassembled WGS sequence"/>
</dbReference>
<dbReference type="InterPro" id="IPR036352">
    <property type="entry name" value="Semap_dom_sf"/>
</dbReference>
<comment type="caution">
    <text evidence="7">The sequence shown here is derived from an EMBL/GenBank/DDBJ whole genome shotgun (WGS) entry which is preliminary data.</text>
</comment>
<feature type="compositionally biased region" description="Basic and acidic residues" evidence="3">
    <location>
        <begin position="688"/>
        <end position="703"/>
    </location>
</feature>
<dbReference type="GO" id="GO:0045499">
    <property type="term" value="F:chemorepellent activity"/>
    <property type="evidence" value="ECO:0007669"/>
    <property type="project" value="TreeGrafter"/>
</dbReference>
<feature type="domain" description="Sema" evidence="6">
    <location>
        <begin position="27"/>
        <end position="422"/>
    </location>
</feature>
<organism evidence="7 10">
    <name type="scientific">Eschrichtius robustus</name>
    <name type="common">California gray whale</name>
    <name type="synonym">Eschrichtius gibbosus</name>
    <dbReference type="NCBI Taxonomy" id="9764"/>
    <lineage>
        <taxon>Eukaryota</taxon>
        <taxon>Metazoa</taxon>
        <taxon>Chordata</taxon>
        <taxon>Craniata</taxon>
        <taxon>Vertebrata</taxon>
        <taxon>Euteleostomi</taxon>
        <taxon>Mammalia</taxon>
        <taxon>Eutheria</taxon>
        <taxon>Laurasiatheria</taxon>
        <taxon>Artiodactyla</taxon>
        <taxon>Whippomorpha</taxon>
        <taxon>Cetacea</taxon>
        <taxon>Mysticeti</taxon>
        <taxon>Eschrichtiidae</taxon>
        <taxon>Eschrichtius</taxon>
    </lineage>
</organism>
<dbReference type="GO" id="GO:0001755">
    <property type="term" value="P:neural crest cell migration"/>
    <property type="evidence" value="ECO:0007669"/>
    <property type="project" value="TreeGrafter"/>
</dbReference>
<evidence type="ECO:0000256" key="3">
    <source>
        <dbReference type="SAM" id="MobiDB-lite"/>
    </source>
</evidence>
<evidence type="ECO:0000256" key="2">
    <source>
        <dbReference type="PROSITE-ProRule" id="PRU00352"/>
    </source>
</evidence>
<sequence>MRFFLLCAYMLLLMISQLRAVSFPEDDEPLNTVDYHYSRQYPVFRGRPSGNESQHRLDFQLMLKIRDTLYIAGRDQVYTVNLNEIPKTEVIPNKDECHNFIKVFVPRNDEMVFVCGTNAFNPMCRYYRLNTLEYDGEEISGLARCPFDARQTNVALFADGKLYSATVADFLASDAVIYRSMGDGSALRTIKYDSKWIKDSFFYFDVLQSVTDIIQINGIPTVVGVFTTQLNSIPGSAVCAFSMDDIEKVFRGRFKEQKTPDSVWTAVPEDKVPKPRPGCCAKHGLAEAYKTSIDFPDETLSFIKSHPLMDSAVPPIADEPWFTKTRIRYRLTAIAVDHSAGPHQNYTVIFVGSEAGMVLKVLAKTSPFSLNDSVLLEEIEAYNHAKCNAENEEDRKVISLQLDKDHHALYVAFSSCVIRIPLSRCERSCIASRDPYCGWLSPGACGQVTPGMLLLTEDFFAFHNHSAGGFEQDTEYGNTAHLGDCHDMEVSSSSVTTMASIPEITPKVIDTWRPKLTSSRKFVVQDDPNTSDFTDPLSGIPKGVRWEVQSGESNQMVHMNVLITCVFAAFVLGAFIAGVAVYCYRDMFVRKNRKIHKDAESAQSCTDSSGSFAKLNGLFDSPVKEYQQNIDSPKLYSNLLTSRKELPPNGDTKSMVMDHRGQPPELAALPTPESTPVLHQKTLQAMKSHSDKAHGHGASRKETPQFFPSSPPPHSPLSHGHIPSAIVLPNATHDYNTSFSNSNAHKAEKKLQNIDHPLTKSSSKRDHRRSVDSRNTLNDLLKHLNDPSSNPKAIMGDIQMAHQTLMLDPVGPMSEVPPKVPNREASLYSPPSTLPRNSPTKRVDVPTTPGVPMTSLERQRGYHKNSSQRHSISAMPKNLSSPNGVLLSRQPSMNRGGYMPAPAGAKVDYIQGTPVSVHLQPSLSRQSSYTSNGTLPRTGLKRTPSLKPDVPPKPSFVPQTTSVRPLNKYTY</sequence>
<keyword evidence="4" id="KW-0812">Transmembrane</keyword>
<protein>
    <recommendedName>
        <fullName evidence="6">Sema domain-containing protein</fullName>
    </recommendedName>
</protein>
<gene>
    <name evidence="9" type="ORF">J1605_000095</name>
    <name evidence="8" type="ORF">J1605_009307</name>
    <name evidence="7" type="ORF">J1605_012854</name>
</gene>
<dbReference type="GO" id="GO:0030335">
    <property type="term" value="P:positive regulation of cell migration"/>
    <property type="evidence" value="ECO:0007669"/>
    <property type="project" value="TreeGrafter"/>
</dbReference>
<feature type="region of interest" description="Disordered" evidence="3">
    <location>
        <begin position="642"/>
        <end position="673"/>
    </location>
</feature>
<dbReference type="Pfam" id="PF01403">
    <property type="entry name" value="Sema"/>
    <property type="match status" value="1"/>
</dbReference>
<feature type="transmembrane region" description="Helical" evidence="4">
    <location>
        <begin position="561"/>
        <end position="584"/>
    </location>
</feature>
<dbReference type="InterPro" id="IPR015943">
    <property type="entry name" value="WD40/YVTN_repeat-like_dom_sf"/>
</dbReference>
<feature type="region of interest" description="Disordered" evidence="3">
    <location>
        <begin position="919"/>
        <end position="971"/>
    </location>
</feature>
<accession>A0AB34GIX2</accession>
<feature type="region of interest" description="Disordered" evidence="3">
    <location>
        <begin position="685"/>
        <end position="723"/>
    </location>
</feature>
<dbReference type="GO" id="GO:0071526">
    <property type="term" value="P:semaphorin-plexin signaling pathway"/>
    <property type="evidence" value="ECO:0007669"/>
    <property type="project" value="TreeGrafter"/>
</dbReference>
<keyword evidence="10" id="KW-1185">Reference proteome</keyword>
<dbReference type="EMBL" id="JAIQCJ010002086">
    <property type="protein sequence ID" value="KAJ8783364.1"/>
    <property type="molecule type" value="Genomic_DNA"/>
</dbReference>
<feature type="chain" id="PRO_5044719671" description="Sema domain-containing protein" evidence="5">
    <location>
        <begin position="21"/>
        <end position="971"/>
    </location>
</feature>
<keyword evidence="5" id="KW-0732">Signal</keyword>
<dbReference type="GO" id="GO:0005886">
    <property type="term" value="C:plasma membrane"/>
    <property type="evidence" value="ECO:0007669"/>
    <property type="project" value="TreeGrafter"/>
</dbReference>
<dbReference type="InterPro" id="IPR027231">
    <property type="entry name" value="Semaphorin"/>
</dbReference>
<dbReference type="GO" id="GO:0030215">
    <property type="term" value="F:semaphorin receptor binding"/>
    <property type="evidence" value="ECO:0007669"/>
    <property type="project" value="InterPro"/>
</dbReference>
<evidence type="ECO:0000256" key="1">
    <source>
        <dbReference type="ARBA" id="ARBA00023180"/>
    </source>
</evidence>
<evidence type="ECO:0000256" key="5">
    <source>
        <dbReference type="SAM" id="SignalP"/>
    </source>
</evidence>
<evidence type="ECO:0000313" key="7">
    <source>
        <dbReference type="EMBL" id="KAJ8779218.1"/>
    </source>
</evidence>
<keyword evidence="4" id="KW-0472">Membrane</keyword>
<dbReference type="PANTHER" id="PTHR11036">
    <property type="entry name" value="SEMAPHORIN"/>
    <property type="match status" value="1"/>
</dbReference>